<proteinExistence type="predicted"/>
<accession>A0ABY7GD98</accession>
<evidence type="ECO:0000313" key="2">
    <source>
        <dbReference type="Proteomes" id="UP001164746"/>
    </source>
</evidence>
<evidence type="ECO:0000313" key="1">
    <source>
        <dbReference type="EMBL" id="WAR31529.1"/>
    </source>
</evidence>
<reference evidence="1" key="1">
    <citation type="submission" date="2022-11" db="EMBL/GenBank/DDBJ databases">
        <title>Centuries of genome instability and evolution in soft-shell clam transmissible cancer (bioRxiv).</title>
        <authorList>
            <person name="Hart S.F.M."/>
            <person name="Yonemitsu M.A."/>
            <person name="Giersch R.M."/>
            <person name="Beal B.F."/>
            <person name="Arriagada G."/>
            <person name="Davis B.W."/>
            <person name="Ostrander E.A."/>
            <person name="Goff S.P."/>
            <person name="Metzger M.J."/>
        </authorList>
    </citation>
    <scope>NUCLEOTIDE SEQUENCE</scope>
    <source>
        <strain evidence="1">MELC-2E11</strain>
        <tissue evidence="1">Siphon/mantle</tissue>
    </source>
</reference>
<protein>
    <submittedName>
        <fullName evidence="1">Uncharacterized protein</fullName>
    </submittedName>
</protein>
<organism evidence="1 2">
    <name type="scientific">Mya arenaria</name>
    <name type="common">Soft-shell clam</name>
    <dbReference type="NCBI Taxonomy" id="6604"/>
    <lineage>
        <taxon>Eukaryota</taxon>
        <taxon>Metazoa</taxon>
        <taxon>Spiralia</taxon>
        <taxon>Lophotrochozoa</taxon>
        <taxon>Mollusca</taxon>
        <taxon>Bivalvia</taxon>
        <taxon>Autobranchia</taxon>
        <taxon>Heteroconchia</taxon>
        <taxon>Euheterodonta</taxon>
        <taxon>Imparidentia</taxon>
        <taxon>Neoheterodontei</taxon>
        <taxon>Myida</taxon>
        <taxon>Myoidea</taxon>
        <taxon>Myidae</taxon>
        <taxon>Mya</taxon>
    </lineage>
</organism>
<dbReference type="Proteomes" id="UP001164746">
    <property type="component" value="Chromosome 17"/>
</dbReference>
<keyword evidence="2" id="KW-1185">Reference proteome</keyword>
<gene>
    <name evidence="1" type="ORF">MAR_034071</name>
</gene>
<dbReference type="EMBL" id="CP111028">
    <property type="protein sequence ID" value="WAR31529.1"/>
    <property type="molecule type" value="Genomic_DNA"/>
</dbReference>
<name>A0ABY7GD98_MYAAR</name>
<sequence>MRAAQRGQHNEGKTLNDLSTTRFHKFPVLIVEGVSCSPTYIRTKMAVPNGHFKNVDQEIELKLQNVDPEIKLKLQNIVFTQDLQLCKKILMKAPREDLILDL</sequence>